<dbReference type="KEGG" id="nha:Nham_2845"/>
<dbReference type="OrthoDB" id="8450344at2"/>
<reference evidence="2 3" key="1">
    <citation type="submission" date="2006-03" db="EMBL/GenBank/DDBJ databases">
        <title>Complete sequence of chromosome of Nitrobacter hamburgensis X14.</title>
        <authorList>
            <consortium name="US DOE Joint Genome Institute"/>
            <person name="Copeland A."/>
            <person name="Lucas S."/>
            <person name="Lapidus A."/>
            <person name="Barry K."/>
            <person name="Detter J.C."/>
            <person name="Glavina del Rio T."/>
            <person name="Hammon N."/>
            <person name="Israni S."/>
            <person name="Dalin E."/>
            <person name="Tice H."/>
            <person name="Pitluck S."/>
            <person name="Chain P."/>
            <person name="Malfatti S."/>
            <person name="Shin M."/>
            <person name="Vergez L."/>
            <person name="Schmutz J."/>
            <person name="Larimer F."/>
            <person name="Land M."/>
            <person name="Hauser L."/>
            <person name="Kyrpides N."/>
            <person name="Ivanova N."/>
            <person name="Ward B."/>
            <person name="Arp D."/>
            <person name="Klotz M."/>
            <person name="Stein L."/>
            <person name="O'Mullan G."/>
            <person name="Starkenburg S."/>
            <person name="Sayavedra L."/>
            <person name="Poret-Peterson A.T."/>
            <person name="Gentry M.E."/>
            <person name="Bruce D."/>
            <person name="Richardson P."/>
        </authorList>
    </citation>
    <scope>NUCLEOTIDE SEQUENCE [LARGE SCALE GENOMIC DNA]</scope>
    <source>
        <strain evidence="3">DSM 10229 / NCIMB 13809 / X14</strain>
    </source>
</reference>
<protein>
    <submittedName>
        <fullName evidence="2">Uncharacterized protein</fullName>
    </submittedName>
</protein>
<evidence type="ECO:0000256" key="1">
    <source>
        <dbReference type="SAM" id="MobiDB-lite"/>
    </source>
</evidence>
<dbReference type="RefSeq" id="WP_011511278.1">
    <property type="nucleotide sequence ID" value="NC_007964.1"/>
</dbReference>
<evidence type="ECO:0000313" key="3">
    <source>
        <dbReference type="Proteomes" id="UP000001953"/>
    </source>
</evidence>
<dbReference type="eggNOG" id="ENOG502Z7K4">
    <property type="taxonomic scope" value="Bacteria"/>
</dbReference>
<feature type="compositionally biased region" description="Basic residues" evidence="1">
    <location>
        <begin position="300"/>
        <end position="313"/>
    </location>
</feature>
<evidence type="ECO:0000313" key="2">
    <source>
        <dbReference type="EMBL" id="ABE63614.1"/>
    </source>
</evidence>
<name>Q1QJI3_NITHX</name>
<dbReference type="HOGENOM" id="CLU_888046_0_0_5"/>
<gene>
    <name evidence="2" type="ordered locus">Nham_2845</name>
</gene>
<accession>Q1QJI3</accession>
<proteinExistence type="predicted"/>
<sequence length="313" mass="32100">MQLASKWTGKFSDLGAPQVVDGNQSSPLDVAQYPAGLVGALVDGTDPAALPAHLMPTQGAAAGHPAINPVILKEMMTSPYASDTERKIGALLFDNYLDQQTKANDLGGKVLYGTLAGTGIGGAQGAAESRDWTNLPQTGKDAARGAGIGGLIGGGIPIAGRAIGAGYNSIANLIMGKPADISRGASKHLINAIIADTPAAAQSGMAQLGPDAMLADAGPAFLGKAQGASLNSDEGRSVLQSALTARNEGTNQRIMGDVNRVLGPAEDPQTVTNAIKSYRSTVDAQSYPVPSGRREPVAKGHPRRQIQKRNRGH</sequence>
<dbReference type="Proteomes" id="UP000001953">
    <property type="component" value="Chromosome"/>
</dbReference>
<feature type="region of interest" description="Disordered" evidence="1">
    <location>
        <begin position="277"/>
        <end position="313"/>
    </location>
</feature>
<organism evidence="2 3">
    <name type="scientific">Nitrobacter hamburgensis (strain DSM 10229 / NCIMB 13809 / X14)</name>
    <dbReference type="NCBI Taxonomy" id="323097"/>
    <lineage>
        <taxon>Bacteria</taxon>
        <taxon>Pseudomonadati</taxon>
        <taxon>Pseudomonadota</taxon>
        <taxon>Alphaproteobacteria</taxon>
        <taxon>Hyphomicrobiales</taxon>
        <taxon>Nitrobacteraceae</taxon>
        <taxon>Nitrobacter</taxon>
    </lineage>
</organism>
<dbReference type="AlphaFoldDB" id="Q1QJI3"/>
<keyword evidence="3" id="KW-1185">Reference proteome</keyword>
<dbReference type="EMBL" id="CP000319">
    <property type="protein sequence ID" value="ABE63614.1"/>
    <property type="molecule type" value="Genomic_DNA"/>
</dbReference>